<evidence type="ECO:0000256" key="2">
    <source>
        <dbReference type="ARBA" id="ARBA00013194"/>
    </source>
</evidence>
<feature type="compositionally biased region" description="Basic and acidic residues" evidence="6">
    <location>
        <begin position="188"/>
        <end position="197"/>
    </location>
</feature>
<dbReference type="PANTHER" id="PTHR45779">
    <property type="entry name" value="PEPTIDYLPROLYL ISOMERASE"/>
    <property type="match status" value="1"/>
</dbReference>
<evidence type="ECO:0000259" key="7">
    <source>
        <dbReference type="PROSITE" id="PS50059"/>
    </source>
</evidence>
<accession>A0A0D3KPX3</accession>
<dbReference type="EnsemblProtists" id="EOD37808">
    <property type="protein sequence ID" value="EOD37808"/>
    <property type="gene ID" value="EMIHUDRAFT_440270"/>
</dbReference>
<evidence type="ECO:0000256" key="3">
    <source>
        <dbReference type="ARBA" id="ARBA00023110"/>
    </source>
</evidence>
<proteinExistence type="predicted"/>
<dbReference type="PANTHER" id="PTHR45779:SF7">
    <property type="entry name" value="PEPTIDYLPROLYL ISOMERASE"/>
    <property type="match status" value="1"/>
</dbReference>
<dbReference type="STRING" id="2903.R1E2D9"/>
<evidence type="ECO:0000256" key="6">
    <source>
        <dbReference type="SAM" id="MobiDB-lite"/>
    </source>
</evidence>
<dbReference type="AlphaFoldDB" id="A0A0D3KPX3"/>
<evidence type="ECO:0000313" key="8">
    <source>
        <dbReference type="EnsemblProtists" id="EOD37808"/>
    </source>
</evidence>
<evidence type="ECO:0000256" key="4">
    <source>
        <dbReference type="ARBA" id="ARBA00023235"/>
    </source>
</evidence>
<dbReference type="eggNOG" id="KOG0549">
    <property type="taxonomic scope" value="Eukaryota"/>
</dbReference>
<dbReference type="InterPro" id="IPR046357">
    <property type="entry name" value="PPIase_dom_sf"/>
</dbReference>
<dbReference type="HOGENOM" id="CLU_1386449_0_0_1"/>
<dbReference type="KEGG" id="ehx:EMIHUDRAFT_440270"/>
<protein>
    <recommendedName>
        <fullName evidence="2 5">peptidylprolyl isomerase</fullName>
        <ecNumber evidence="2 5">5.2.1.8</ecNumber>
    </recommendedName>
</protein>
<dbReference type="GO" id="GO:0003755">
    <property type="term" value="F:peptidyl-prolyl cis-trans isomerase activity"/>
    <property type="evidence" value="ECO:0007669"/>
    <property type="project" value="UniProtKB-KW"/>
</dbReference>
<keyword evidence="9" id="KW-1185">Reference proteome</keyword>
<organism evidence="8 9">
    <name type="scientific">Emiliania huxleyi (strain CCMP1516)</name>
    <dbReference type="NCBI Taxonomy" id="280463"/>
    <lineage>
        <taxon>Eukaryota</taxon>
        <taxon>Haptista</taxon>
        <taxon>Haptophyta</taxon>
        <taxon>Prymnesiophyceae</taxon>
        <taxon>Isochrysidales</taxon>
        <taxon>Noelaerhabdaceae</taxon>
        <taxon>Emiliania</taxon>
    </lineage>
</organism>
<keyword evidence="3 5" id="KW-0697">Rotamase</keyword>
<keyword evidence="4 5" id="KW-0413">Isomerase</keyword>
<evidence type="ECO:0000256" key="1">
    <source>
        <dbReference type="ARBA" id="ARBA00000971"/>
    </source>
</evidence>
<dbReference type="GO" id="GO:0005783">
    <property type="term" value="C:endoplasmic reticulum"/>
    <property type="evidence" value="ECO:0007669"/>
    <property type="project" value="TreeGrafter"/>
</dbReference>
<dbReference type="EC" id="5.2.1.8" evidence="2 5"/>
<feature type="region of interest" description="Disordered" evidence="6">
    <location>
        <begin position="176"/>
        <end position="197"/>
    </location>
</feature>
<dbReference type="GeneID" id="17283078"/>
<dbReference type="Proteomes" id="UP000013827">
    <property type="component" value="Unassembled WGS sequence"/>
</dbReference>
<evidence type="ECO:0000256" key="5">
    <source>
        <dbReference type="PROSITE-ProRule" id="PRU00277"/>
    </source>
</evidence>
<dbReference type="PROSITE" id="PS50059">
    <property type="entry name" value="FKBP_PPIASE"/>
    <property type="match status" value="1"/>
</dbReference>
<name>A0A0D3KPX3_EMIH1</name>
<reference evidence="8" key="2">
    <citation type="submission" date="2024-10" db="UniProtKB">
        <authorList>
            <consortium name="EnsemblProtists"/>
        </authorList>
    </citation>
    <scope>IDENTIFICATION</scope>
</reference>
<comment type="catalytic activity">
    <reaction evidence="1 5">
        <text>[protein]-peptidylproline (omega=180) = [protein]-peptidylproline (omega=0)</text>
        <dbReference type="Rhea" id="RHEA:16237"/>
        <dbReference type="Rhea" id="RHEA-COMP:10747"/>
        <dbReference type="Rhea" id="RHEA-COMP:10748"/>
        <dbReference type="ChEBI" id="CHEBI:83833"/>
        <dbReference type="ChEBI" id="CHEBI:83834"/>
        <dbReference type="EC" id="5.2.1.8"/>
    </reaction>
</comment>
<feature type="compositionally biased region" description="Basic residues" evidence="6">
    <location>
        <begin position="178"/>
        <end position="187"/>
    </location>
</feature>
<feature type="domain" description="PPIase FKBP-type" evidence="7">
    <location>
        <begin position="83"/>
        <end position="173"/>
    </location>
</feature>
<dbReference type="OMA" id="PERCERT"/>
<dbReference type="RefSeq" id="XP_005767533.1">
    <property type="nucleotide sequence ID" value="XM_005767476.1"/>
</dbReference>
<dbReference type="InterPro" id="IPR001179">
    <property type="entry name" value="PPIase_FKBP_dom"/>
</dbReference>
<reference evidence="9" key="1">
    <citation type="journal article" date="2013" name="Nature">
        <title>Pan genome of the phytoplankton Emiliania underpins its global distribution.</title>
        <authorList>
            <person name="Read B.A."/>
            <person name="Kegel J."/>
            <person name="Klute M.J."/>
            <person name="Kuo A."/>
            <person name="Lefebvre S.C."/>
            <person name="Maumus F."/>
            <person name="Mayer C."/>
            <person name="Miller J."/>
            <person name="Monier A."/>
            <person name="Salamov A."/>
            <person name="Young J."/>
            <person name="Aguilar M."/>
            <person name="Claverie J.M."/>
            <person name="Frickenhaus S."/>
            <person name="Gonzalez K."/>
            <person name="Herman E.K."/>
            <person name="Lin Y.C."/>
            <person name="Napier J."/>
            <person name="Ogata H."/>
            <person name="Sarno A.F."/>
            <person name="Shmutz J."/>
            <person name="Schroeder D."/>
            <person name="de Vargas C."/>
            <person name="Verret F."/>
            <person name="von Dassow P."/>
            <person name="Valentin K."/>
            <person name="Van de Peer Y."/>
            <person name="Wheeler G."/>
            <person name="Dacks J.B."/>
            <person name="Delwiche C.F."/>
            <person name="Dyhrman S.T."/>
            <person name="Glockner G."/>
            <person name="John U."/>
            <person name="Richards T."/>
            <person name="Worden A.Z."/>
            <person name="Zhang X."/>
            <person name="Grigoriev I.V."/>
            <person name="Allen A.E."/>
            <person name="Bidle K."/>
            <person name="Borodovsky M."/>
            <person name="Bowler C."/>
            <person name="Brownlee C."/>
            <person name="Cock J.M."/>
            <person name="Elias M."/>
            <person name="Gladyshev V.N."/>
            <person name="Groth M."/>
            <person name="Guda C."/>
            <person name="Hadaegh A."/>
            <person name="Iglesias-Rodriguez M.D."/>
            <person name="Jenkins J."/>
            <person name="Jones B.M."/>
            <person name="Lawson T."/>
            <person name="Leese F."/>
            <person name="Lindquist E."/>
            <person name="Lobanov A."/>
            <person name="Lomsadze A."/>
            <person name="Malik S.B."/>
            <person name="Marsh M.E."/>
            <person name="Mackinder L."/>
            <person name="Mock T."/>
            <person name="Mueller-Roeber B."/>
            <person name="Pagarete A."/>
            <person name="Parker M."/>
            <person name="Probert I."/>
            <person name="Quesneville H."/>
            <person name="Raines C."/>
            <person name="Rensing S.A."/>
            <person name="Riano-Pachon D.M."/>
            <person name="Richier S."/>
            <person name="Rokitta S."/>
            <person name="Shiraiwa Y."/>
            <person name="Soanes D.M."/>
            <person name="van der Giezen M."/>
            <person name="Wahlund T.M."/>
            <person name="Williams B."/>
            <person name="Wilson W."/>
            <person name="Wolfe G."/>
            <person name="Wurch L.L."/>
        </authorList>
    </citation>
    <scope>NUCLEOTIDE SEQUENCE</scope>
</reference>
<evidence type="ECO:0000313" key="9">
    <source>
        <dbReference type="Proteomes" id="UP000013827"/>
    </source>
</evidence>
<dbReference type="InterPro" id="IPR044609">
    <property type="entry name" value="FKBP2/11"/>
</dbReference>
<dbReference type="PaxDb" id="2903-EOD15104"/>
<dbReference type="KEGG" id="ehx:EMIHUDRAFT_425099"/>
<dbReference type="Pfam" id="PF00254">
    <property type="entry name" value="FKBP_C"/>
    <property type="match status" value="1"/>
</dbReference>
<dbReference type="RefSeq" id="XP_005790237.1">
    <property type="nucleotide sequence ID" value="XM_005790180.1"/>
</dbReference>
<dbReference type="GeneID" id="17261257"/>
<sequence>MQQIIGTARIAAGNGDTTLALASLDKLQAQLDAWRAAIAEAAAAAAAVPAAEAAVPEPPAEETAFSMNVTYVPDKCRRKSVEGSVMRVHYVGKVVATNKAFASSFHTGSQPFRFVLGSDEAPVAGWNEGLVGMCEGERRRLMVPHRLAYGAQGTKGVPPYADLQYDFELVEVSSPKLPPKKKKKTRKGGAEDKGELR</sequence>
<dbReference type="SUPFAM" id="SSF54534">
    <property type="entry name" value="FKBP-like"/>
    <property type="match status" value="1"/>
</dbReference>
<dbReference type="EnsemblProtists" id="EOD15104">
    <property type="protein sequence ID" value="EOD15104"/>
    <property type="gene ID" value="EMIHUDRAFT_425099"/>
</dbReference>
<dbReference type="Gene3D" id="3.10.50.40">
    <property type="match status" value="1"/>
</dbReference>